<proteinExistence type="inferred from homology"/>
<evidence type="ECO:0000256" key="3">
    <source>
        <dbReference type="SAM" id="SignalP"/>
    </source>
</evidence>
<keyword evidence="5" id="KW-1185">Reference proteome</keyword>
<protein>
    <submittedName>
        <fullName evidence="4">Rhamnogalacturonan acetylesterase</fullName>
    </submittedName>
</protein>
<comment type="similarity">
    <text evidence="1">Belongs to the 'GDSL' lipolytic enzyme family.</text>
</comment>
<organism evidence="4 5">
    <name type="scientific">Trametes pubescens</name>
    <name type="common">White-rot fungus</name>
    <dbReference type="NCBI Taxonomy" id="154538"/>
    <lineage>
        <taxon>Eukaryota</taxon>
        <taxon>Fungi</taxon>
        <taxon>Dikarya</taxon>
        <taxon>Basidiomycota</taxon>
        <taxon>Agaricomycotina</taxon>
        <taxon>Agaricomycetes</taxon>
        <taxon>Polyporales</taxon>
        <taxon>Polyporaceae</taxon>
        <taxon>Trametes</taxon>
    </lineage>
</organism>
<dbReference type="InterPro" id="IPR037459">
    <property type="entry name" value="RhgT-like"/>
</dbReference>
<evidence type="ECO:0000256" key="1">
    <source>
        <dbReference type="ARBA" id="ARBA00008668"/>
    </source>
</evidence>
<gene>
    <name evidence="4" type="ORF">TRAPUB_10609</name>
</gene>
<evidence type="ECO:0000313" key="4">
    <source>
        <dbReference type="EMBL" id="OJT12774.1"/>
    </source>
</evidence>
<dbReference type="AlphaFoldDB" id="A0A1M2VYT4"/>
<dbReference type="SUPFAM" id="SSF52266">
    <property type="entry name" value="SGNH hydrolase"/>
    <property type="match status" value="1"/>
</dbReference>
<dbReference type="Pfam" id="PF00657">
    <property type="entry name" value="Lipase_GDSL"/>
    <property type="match status" value="1"/>
</dbReference>
<dbReference type="EMBL" id="MNAD01000447">
    <property type="protein sequence ID" value="OJT12774.1"/>
    <property type="molecule type" value="Genomic_DNA"/>
</dbReference>
<feature type="chain" id="PRO_5012160063" evidence="3">
    <location>
        <begin position="25"/>
        <end position="263"/>
    </location>
</feature>
<comment type="caution">
    <text evidence="4">The sequence shown here is derived from an EMBL/GenBank/DDBJ whole genome shotgun (WGS) entry which is preliminary data.</text>
</comment>
<dbReference type="InterPro" id="IPR001087">
    <property type="entry name" value="GDSL"/>
</dbReference>
<reference evidence="4 5" key="1">
    <citation type="submission" date="2016-10" db="EMBL/GenBank/DDBJ databases">
        <title>Genome sequence of the basidiomycete white-rot fungus Trametes pubescens.</title>
        <authorList>
            <person name="Makela M.R."/>
            <person name="Granchi Z."/>
            <person name="Peng M."/>
            <person name="De Vries R.P."/>
            <person name="Grigoriev I."/>
            <person name="Riley R."/>
            <person name="Hilden K."/>
        </authorList>
    </citation>
    <scope>NUCLEOTIDE SEQUENCE [LARGE SCALE GENOMIC DNA]</scope>
    <source>
        <strain evidence="4 5">FBCC735</strain>
    </source>
</reference>
<dbReference type="InterPro" id="IPR036514">
    <property type="entry name" value="SGNH_hydro_sf"/>
</dbReference>
<dbReference type="PANTHER" id="PTHR43695">
    <property type="entry name" value="PUTATIVE (AFU_ORTHOLOGUE AFUA_2G17250)-RELATED"/>
    <property type="match status" value="1"/>
</dbReference>
<keyword evidence="3" id="KW-0732">Signal</keyword>
<sequence length="263" mass="26861">MPSLSHLTTFVLGALVALTQQADAAQVFLAGDSTMAVTGGGSGTGTAGWGVYLGQFLNIPVTNDAIGGRSARSFTDEGRFASIISAVSPGDFVVIEFGHNDGSAGSGPDNGRQDTGTDGYSDTAVVHDASGNAITIHSFNYYITNAVRSLQAKGAIPIVSSQTPDNIWSGSSIGAPSRFVGYAADVAKNTSAAYVDHFAYVAQAYDALGETTVNTYYPIDHTHTSPTGANVVAEAFVRGLLCGNSALKAQVNAAGKAVPNGCI</sequence>
<dbReference type="OMA" id="QMGHNDA"/>
<name>A0A1M2VYT4_TRAPU</name>
<feature type="signal peptide" evidence="3">
    <location>
        <begin position="1"/>
        <end position="24"/>
    </location>
</feature>
<keyword evidence="2" id="KW-0378">Hydrolase</keyword>
<dbReference type="OrthoDB" id="2141316at2759"/>
<evidence type="ECO:0000313" key="5">
    <source>
        <dbReference type="Proteomes" id="UP000184267"/>
    </source>
</evidence>
<dbReference type="GO" id="GO:0016788">
    <property type="term" value="F:hydrolase activity, acting on ester bonds"/>
    <property type="evidence" value="ECO:0007669"/>
    <property type="project" value="InterPro"/>
</dbReference>
<accession>A0A1M2VYT4</accession>
<dbReference type="PANTHER" id="PTHR43695:SF1">
    <property type="entry name" value="RHAMNOGALACTURONAN ACETYLESTERASE"/>
    <property type="match status" value="1"/>
</dbReference>
<dbReference type="Proteomes" id="UP000184267">
    <property type="component" value="Unassembled WGS sequence"/>
</dbReference>
<dbReference type="Gene3D" id="3.40.50.1110">
    <property type="entry name" value="SGNH hydrolase"/>
    <property type="match status" value="1"/>
</dbReference>
<evidence type="ECO:0000256" key="2">
    <source>
        <dbReference type="ARBA" id="ARBA00022801"/>
    </source>
</evidence>
<dbReference type="STRING" id="154538.A0A1M2VYT4"/>